<gene>
    <name evidence="9" type="ORF">E9677_16260</name>
</gene>
<proteinExistence type="predicted"/>
<dbReference type="PROSITE" id="PS50113">
    <property type="entry name" value="PAC"/>
    <property type="match status" value="1"/>
</dbReference>
<evidence type="ECO:0000256" key="1">
    <source>
        <dbReference type="ARBA" id="ARBA00000085"/>
    </source>
</evidence>
<dbReference type="Gene3D" id="1.10.287.130">
    <property type="match status" value="1"/>
</dbReference>
<dbReference type="InterPro" id="IPR001610">
    <property type="entry name" value="PAC"/>
</dbReference>
<dbReference type="InterPro" id="IPR011006">
    <property type="entry name" value="CheY-like_superfamily"/>
</dbReference>
<dbReference type="RefSeq" id="WP_136559138.1">
    <property type="nucleotide sequence ID" value="NZ_STGT01000004.1"/>
</dbReference>
<evidence type="ECO:0000313" key="10">
    <source>
        <dbReference type="Proteomes" id="UP000309667"/>
    </source>
</evidence>
<keyword evidence="3 4" id="KW-0597">Phosphoprotein</keyword>
<evidence type="ECO:0000256" key="2">
    <source>
        <dbReference type="ARBA" id="ARBA00012438"/>
    </source>
</evidence>
<feature type="modified residue" description="4-aspartylphosphate" evidence="4">
    <location>
        <position position="593"/>
    </location>
</feature>
<dbReference type="Gene3D" id="3.30.565.10">
    <property type="entry name" value="Histidine kinase-like ATPase, C-terminal domain"/>
    <property type="match status" value="1"/>
</dbReference>
<dbReference type="Pfam" id="PF00072">
    <property type="entry name" value="Response_reg"/>
    <property type="match status" value="1"/>
</dbReference>
<dbReference type="InterPro" id="IPR000700">
    <property type="entry name" value="PAS-assoc_C"/>
</dbReference>
<evidence type="ECO:0000256" key="5">
    <source>
        <dbReference type="SAM" id="Coils"/>
    </source>
</evidence>
<dbReference type="InterPro" id="IPR003594">
    <property type="entry name" value="HATPase_dom"/>
</dbReference>
<dbReference type="Pfam" id="PF00512">
    <property type="entry name" value="HisKA"/>
    <property type="match status" value="1"/>
</dbReference>
<accession>A0ABY2QR70</accession>
<dbReference type="CDD" id="cd00130">
    <property type="entry name" value="PAS"/>
    <property type="match status" value="1"/>
</dbReference>
<dbReference type="InterPro" id="IPR013655">
    <property type="entry name" value="PAS_fold_3"/>
</dbReference>
<evidence type="ECO:0000313" key="9">
    <source>
        <dbReference type="EMBL" id="THV12340.1"/>
    </source>
</evidence>
<dbReference type="CDD" id="cd00156">
    <property type="entry name" value="REC"/>
    <property type="match status" value="1"/>
</dbReference>
<evidence type="ECO:0000259" key="6">
    <source>
        <dbReference type="PROSITE" id="PS50109"/>
    </source>
</evidence>
<dbReference type="Gene3D" id="3.40.50.2300">
    <property type="match status" value="1"/>
</dbReference>
<dbReference type="Pfam" id="PF08447">
    <property type="entry name" value="PAS_3"/>
    <property type="match status" value="1"/>
</dbReference>
<dbReference type="EMBL" id="STGT01000004">
    <property type="protein sequence ID" value="THV12340.1"/>
    <property type="molecule type" value="Genomic_DNA"/>
</dbReference>
<dbReference type="Gene3D" id="3.30.450.20">
    <property type="entry name" value="PAS domain"/>
    <property type="match status" value="1"/>
</dbReference>
<dbReference type="InterPro" id="IPR005467">
    <property type="entry name" value="His_kinase_dom"/>
</dbReference>
<dbReference type="SUPFAM" id="SSF47384">
    <property type="entry name" value="Homodimeric domain of signal transducing histidine kinase"/>
    <property type="match status" value="1"/>
</dbReference>
<dbReference type="CDD" id="cd00082">
    <property type="entry name" value="HisKA"/>
    <property type="match status" value="1"/>
</dbReference>
<dbReference type="SMART" id="SM00448">
    <property type="entry name" value="REC"/>
    <property type="match status" value="1"/>
</dbReference>
<dbReference type="InterPro" id="IPR003661">
    <property type="entry name" value="HisK_dim/P_dom"/>
</dbReference>
<comment type="caution">
    <text evidence="9">The sequence shown here is derived from an EMBL/GenBank/DDBJ whole genome shotgun (WGS) entry which is preliminary data.</text>
</comment>
<dbReference type="SMART" id="SM00388">
    <property type="entry name" value="HisKA"/>
    <property type="match status" value="1"/>
</dbReference>
<feature type="domain" description="Histidine kinase" evidence="6">
    <location>
        <begin position="302"/>
        <end position="521"/>
    </location>
</feature>
<comment type="catalytic activity">
    <reaction evidence="1">
        <text>ATP + protein L-histidine = ADP + protein N-phospho-L-histidine.</text>
        <dbReference type="EC" id="2.7.13.3"/>
    </reaction>
</comment>
<keyword evidence="10" id="KW-1185">Reference proteome</keyword>
<dbReference type="InterPro" id="IPR036890">
    <property type="entry name" value="HATPase_C_sf"/>
</dbReference>
<dbReference type="InterPro" id="IPR036097">
    <property type="entry name" value="HisK_dim/P_sf"/>
</dbReference>
<keyword evidence="5" id="KW-0175">Coiled coil</keyword>
<sequence length="654" mass="71273">MLQEAGVEARIVPRLDDLISGLGEDVAFALMTEETLRSADLRLLSEWIKAQPSWSDLPFIILTARGGGPERNPAAGRLSELLGNVSFIERPFHATTFVSVARSSMRGRRRQYEARNRIEEVREGQRRLQVALEAGRLGAWEFNLADNMLTTSQTCREIFGRAATDNFTYEDLLHMVHSEDLEAMQAAVGHSIETGSEYAITYRIVRSDGSIRAVETRAQLDRDRDGRPVKLVGVSADITDRMQAEAQQRHLHVMLEERVVERTRELEETHQQMLAEVSQRERAEEQLRQAQKMEMIGQLTGGVAHDFNNLLMAVLGNLELLRKHVQGDARAARLIDGAYQGAQRGASLTQRLLAFARRQDLQVGPVNLGTLVADMQGLLQQSVGSAIVIDVQIPGHLPPVLADANQIELALLNLVVNARDAMQNGGAIRVDLHEAEQPSSTGGLACGHYVVLSVIDQGVGMDAETLQKAIEPFFSTKELGKGTGLGLSMVHGLALQLEGELKLASAPGKGTTAQLWIPVSATDVPQPEQAAAAETTTTSAPRRILLVDDDALIAMSSADMLTDLGHEVMEVYSGKEALTLLDGGEAFDLMITDYSMPGMTGGELVKAVRARFPTMPIVMASGYADLPPGTEIDVARLGKPYSQEQLALVLSKLM</sequence>
<dbReference type="SUPFAM" id="SSF52172">
    <property type="entry name" value="CheY-like"/>
    <property type="match status" value="1"/>
</dbReference>
<dbReference type="SMART" id="SM00086">
    <property type="entry name" value="PAC"/>
    <property type="match status" value="1"/>
</dbReference>
<dbReference type="Pfam" id="PF02518">
    <property type="entry name" value="HATPase_c"/>
    <property type="match status" value="1"/>
</dbReference>
<dbReference type="SUPFAM" id="SSF55785">
    <property type="entry name" value="PYP-like sensor domain (PAS domain)"/>
    <property type="match status" value="1"/>
</dbReference>
<dbReference type="InterPro" id="IPR035965">
    <property type="entry name" value="PAS-like_dom_sf"/>
</dbReference>
<protein>
    <recommendedName>
        <fullName evidence="2">histidine kinase</fullName>
        <ecNumber evidence="2">2.7.13.3</ecNumber>
    </recommendedName>
</protein>
<dbReference type="Proteomes" id="UP000309667">
    <property type="component" value="Unassembled WGS sequence"/>
</dbReference>
<evidence type="ECO:0000256" key="4">
    <source>
        <dbReference type="PROSITE-ProRule" id="PRU00169"/>
    </source>
</evidence>
<dbReference type="InterPro" id="IPR004358">
    <property type="entry name" value="Sig_transdc_His_kin-like_C"/>
</dbReference>
<dbReference type="PRINTS" id="PR00344">
    <property type="entry name" value="BCTRLSENSOR"/>
</dbReference>
<dbReference type="EC" id="2.7.13.3" evidence="2"/>
<feature type="coiled-coil region" evidence="5">
    <location>
        <begin position="266"/>
        <end position="293"/>
    </location>
</feature>
<dbReference type="SUPFAM" id="SSF55874">
    <property type="entry name" value="ATPase domain of HSP90 chaperone/DNA topoisomerase II/histidine kinase"/>
    <property type="match status" value="1"/>
</dbReference>
<feature type="domain" description="Response regulatory" evidence="7">
    <location>
        <begin position="543"/>
        <end position="654"/>
    </location>
</feature>
<dbReference type="NCBIfam" id="TIGR00229">
    <property type="entry name" value="sensory_box"/>
    <property type="match status" value="1"/>
</dbReference>
<dbReference type="PROSITE" id="PS50109">
    <property type="entry name" value="HIS_KIN"/>
    <property type="match status" value="1"/>
</dbReference>
<reference evidence="9 10" key="1">
    <citation type="submission" date="2019-04" db="EMBL/GenBank/DDBJ databases">
        <title>Genome sequence of strain 7209-2.</title>
        <authorList>
            <person name="Gao J."/>
            <person name="Sun J."/>
        </authorList>
    </citation>
    <scope>NUCLEOTIDE SEQUENCE [LARGE SCALE GENOMIC DNA]</scope>
    <source>
        <strain evidence="9 10">7209-2</strain>
    </source>
</reference>
<dbReference type="Gene3D" id="2.10.70.100">
    <property type="match status" value="1"/>
</dbReference>
<name>A0ABY2QR70_9HYPH</name>
<dbReference type="SMART" id="SM00387">
    <property type="entry name" value="HATPase_c"/>
    <property type="match status" value="1"/>
</dbReference>
<dbReference type="PANTHER" id="PTHR43065">
    <property type="entry name" value="SENSOR HISTIDINE KINASE"/>
    <property type="match status" value="1"/>
</dbReference>
<evidence type="ECO:0000256" key="3">
    <source>
        <dbReference type="ARBA" id="ARBA00022553"/>
    </source>
</evidence>
<dbReference type="PANTHER" id="PTHR43065:SF42">
    <property type="entry name" value="TWO-COMPONENT SENSOR PPRA"/>
    <property type="match status" value="1"/>
</dbReference>
<evidence type="ECO:0000259" key="8">
    <source>
        <dbReference type="PROSITE" id="PS50113"/>
    </source>
</evidence>
<dbReference type="PROSITE" id="PS50110">
    <property type="entry name" value="RESPONSE_REGULATORY"/>
    <property type="match status" value="1"/>
</dbReference>
<dbReference type="InterPro" id="IPR000014">
    <property type="entry name" value="PAS"/>
</dbReference>
<dbReference type="InterPro" id="IPR001789">
    <property type="entry name" value="Sig_transdc_resp-reg_receiver"/>
</dbReference>
<organism evidence="9 10">
    <name type="scientific">Rhizobium rhizophilum</name>
    <dbReference type="NCBI Taxonomy" id="1850373"/>
    <lineage>
        <taxon>Bacteria</taxon>
        <taxon>Pseudomonadati</taxon>
        <taxon>Pseudomonadota</taxon>
        <taxon>Alphaproteobacteria</taxon>
        <taxon>Hyphomicrobiales</taxon>
        <taxon>Rhizobiaceae</taxon>
        <taxon>Rhizobium/Agrobacterium group</taxon>
        <taxon>Rhizobium</taxon>
    </lineage>
</organism>
<evidence type="ECO:0000259" key="7">
    <source>
        <dbReference type="PROSITE" id="PS50110"/>
    </source>
</evidence>
<feature type="domain" description="PAC" evidence="8">
    <location>
        <begin position="198"/>
        <end position="250"/>
    </location>
</feature>